<proteinExistence type="predicted"/>
<dbReference type="Pfam" id="PF13302">
    <property type="entry name" value="Acetyltransf_3"/>
    <property type="match status" value="1"/>
</dbReference>
<dbReference type="OrthoDB" id="275901at2"/>
<evidence type="ECO:0000313" key="3">
    <source>
        <dbReference type="Proteomes" id="UP000318437"/>
    </source>
</evidence>
<organism evidence="2 3">
    <name type="scientific">Bythopirellula polymerisocia</name>
    <dbReference type="NCBI Taxonomy" id="2528003"/>
    <lineage>
        <taxon>Bacteria</taxon>
        <taxon>Pseudomonadati</taxon>
        <taxon>Planctomycetota</taxon>
        <taxon>Planctomycetia</taxon>
        <taxon>Pirellulales</taxon>
        <taxon>Lacipirellulaceae</taxon>
        <taxon>Bythopirellula</taxon>
    </lineage>
</organism>
<dbReference type="Gene3D" id="3.40.630.30">
    <property type="match status" value="1"/>
</dbReference>
<gene>
    <name evidence="2" type="ORF">Pla144_08080</name>
</gene>
<reference evidence="2 3" key="1">
    <citation type="submission" date="2019-02" db="EMBL/GenBank/DDBJ databases">
        <title>Deep-cultivation of Planctomycetes and their phenomic and genomic characterization uncovers novel biology.</title>
        <authorList>
            <person name="Wiegand S."/>
            <person name="Jogler M."/>
            <person name="Boedeker C."/>
            <person name="Pinto D."/>
            <person name="Vollmers J."/>
            <person name="Rivas-Marin E."/>
            <person name="Kohn T."/>
            <person name="Peeters S.H."/>
            <person name="Heuer A."/>
            <person name="Rast P."/>
            <person name="Oberbeckmann S."/>
            <person name="Bunk B."/>
            <person name="Jeske O."/>
            <person name="Meyerdierks A."/>
            <person name="Storesund J.E."/>
            <person name="Kallscheuer N."/>
            <person name="Luecker S."/>
            <person name="Lage O.M."/>
            <person name="Pohl T."/>
            <person name="Merkel B.J."/>
            <person name="Hornburger P."/>
            <person name="Mueller R.-W."/>
            <person name="Bruemmer F."/>
            <person name="Labrenz M."/>
            <person name="Spormann A.M."/>
            <person name="Op Den Camp H."/>
            <person name="Overmann J."/>
            <person name="Amann R."/>
            <person name="Jetten M.S.M."/>
            <person name="Mascher T."/>
            <person name="Medema M.H."/>
            <person name="Devos D.P."/>
            <person name="Kaster A.-K."/>
            <person name="Ovreas L."/>
            <person name="Rohde M."/>
            <person name="Galperin M.Y."/>
            <person name="Jogler C."/>
        </authorList>
    </citation>
    <scope>NUCLEOTIDE SEQUENCE [LARGE SCALE GENOMIC DNA]</scope>
    <source>
        <strain evidence="2 3">Pla144</strain>
    </source>
</reference>
<accession>A0A5C6CZF6</accession>
<dbReference type="RefSeq" id="WP_146447961.1">
    <property type="nucleotide sequence ID" value="NZ_SJPS01000001.1"/>
</dbReference>
<dbReference type="AlphaFoldDB" id="A0A5C6CZF6"/>
<dbReference type="Proteomes" id="UP000318437">
    <property type="component" value="Unassembled WGS sequence"/>
</dbReference>
<protein>
    <recommendedName>
        <fullName evidence="1">N-acetyltransferase domain-containing protein</fullName>
    </recommendedName>
</protein>
<name>A0A5C6CZF6_9BACT</name>
<keyword evidence="3" id="KW-1185">Reference proteome</keyword>
<evidence type="ECO:0000313" key="2">
    <source>
        <dbReference type="EMBL" id="TWU30022.1"/>
    </source>
</evidence>
<dbReference type="InterPro" id="IPR016181">
    <property type="entry name" value="Acyl_CoA_acyltransferase"/>
</dbReference>
<dbReference type="SUPFAM" id="SSF55729">
    <property type="entry name" value="Acyl-CoA N-acyltransferases (Nat)"/>
    <property type="match status" value="1"/>
</dbReference>
<dbReference type="InterPro" id="IPR000182">
    <property type="entry name" value="GNAT_dom"/>
</dbReference>
<dbReference type="GO" id="GO:0016747">
    <property type="term" value="F:acyltransferase activity, transferring groups other than amino-acyl groups"/>
    <property type="evidence" value="ECO:0007669"/>
    <property type="project" value="InterPro"/>
</dbReference>
<sequence>MEYNVSIRNVYESDLSIFYQQQLDEEATHMAAIPARNYQAFMSHWEKGMGEETTNLQTIVFNGDVAGNIVSWEQSDECNVGYWLGKEYWGKGIASAAL</sequence>
<comment type="caution">
    <text evidence="2">The sequence shown here is derived from an EMBL/GenBank/DDBJ whole genome shotgun (WGS) entry which is preliminary data.</text>
</comment>
<evidence type="ECO:0000259" key="1">
    <source>
        <dbReference type="Pfam" id="PF13302"/>
    </source>
</evidence>
<dbReference type="EMBL" id="SJPS01000001">
    <property type="protein sequence ID" value="TWU30022.1"/>
    <property type="molecule type" value="Genomic_DNA"/>
</dbReference>
<feature type="domain" description="N-acetyltransferase" evidence="1">
    <location>
        <begin position="7"/>
        <end position="98"/>
    </location>
</feature>